<organism evidence="2 3">
    <name type="scientific">Diploscapter pachys</name>
    <dbReference type="NCBI Taxonomy" id="2018661"/>
    <lineage>
        <taxon>Eukaryota</taxon>
        <taxon>Metazoa</taxon>
        <taxon>Ecdysozoa</taxon>
        <taxon>Nematoda</taxon>
        <taxon>Chromadorea</taxon>
        <taxon>Rhabditida</taxon>
        <taxon>Rhabditina</taxon>
        <taxon>Rhabditomorpha</taxon>
        <taxon>Rhabditoidea</taxon>
        <taxon>Rhabditidae</taxon>
        <taxon>Diploscapter</taxon>
    </lineage>
</organism>
<evidence type="ECO:0000259" key="1">
    <source>
        <dbReference type="PROSITE" id="PS50181"/>
    </source>
</evidence>
<accession>A0A2A2JAD8</accession>
<dbReference type="PROSITE" id="PS50181">
    <property type="entry name" value="FBOX"/>
    <property type="match status" value="1"/>
</dbReference>
<protein>
    <recommendedName>
        <fullName evidence="1">F-box domain-containing protein</fullName>
    </recommendedName>
</protein>
<sequence length="317" mass="36168">MANLIMPILLLPDELILYLDNFLCIEDTISFAQSCPRFRNALMKMFQSYTRMQLCDDHVCYISNPKGKVRYFHLKNARAVLEFATNIEEILIIMKDVNISTCKLNGEASNMAEATPYTSGGYLGQIFYPQPPNLPNLKTVQIHIDVMFETFKEATPIVPTGDLFFALQHLDKGPFKTSVQVSFCCANFNYEEDEVPRNTLFAGMERCLQAAAELGAETELEAEPGEGYVDIIIEKGKVDYSFAFFYYNPDICEPMDPNRIDIDFEMSDDEEEVNVLENNSETRNENSGNLGNQMEQVQMQLTCLTVMLTLLLFRYDL</sequence>
<keyword evidence="3" id="KW-1185">Reference proteome</keyword>
<dbReference type="OrthoDB" id="5820872at2759"/>
<gene>
    <name evidence="2" type="ORF">WR25_18687</name>
</gene>
<dbReference type="InterPro" id="IPR001810">
    <property type="entry name" value="F-box_dom"/>
</dbReference>
<reference evidence="2 3" key="1">
    <citation type="journal article" date="2017" name="Curr. Biol.">
        <title>Genome architecture and evolution of a unichromosomal asexual nematode.</title>
        <authorList>
            <person name="Fradin H."/>
            <person name="Zegar C."/>
            <person name="Gutwein M."/>
            <person name="Lucas J."/>
            <person name="Kovtun M."/>
            <person name="Corcoran D."/>
            <person name="Baugh L.R."/>
            <person name="Kiontke K."/>
            <person name="Gunsalus K."/>
            <person name="Fitch D.H."/>
            <person name="Piano F."/>
        </authorList>
    </citation>
    <scope>NUCLEOTIDE SEQUENCE [LARGE SCALE GENOMIC DNA]</scope>
    <source>
        <strain evidence="2">PF1309</strain>
    </source>
</reference>
<comment type="caution">
    <text evidence="2">The sequence shown here is derived from an EMBL/GenBank/DDBJ whole genome shotgun (WGS) entry which is preliminary data.</text>
</comment>
<dbReference type="Proteomes" id="UP000218231">
    <property type="component" value="Unassembled WGS sequence"/>
</dbReference>
<dbReference type="AlphaFoldDB" id="A0A2A2JAD8"/>
<evidence type="ECO:0000313" key="2">
    <source>
        <dbReference type="EMBL" id="PAV58594.1"/>
    </source>
</evidence>
<feature type="domain" description="F-box" evidence="1">
    <location>
        <begin position="5"/>
        <end position="52"/>
    </location>
</feature>
<proteinExistence type="predicted"/>
<name>A0A2A2JAD8_9BILA</name>
<evidence type="ECO:0000313" key="3">
    <source>
        <dbReference type="Proteomes" id="UP000218231"/>
    </source>
</evidence>
<dbReference type="EMBL" id="LIAE01010571">
    <property type="protein sequence ID" value="PAV58594.1"/>
    <property type="molecule type" value="Genomic_DNA"/>
</dbReference>